<dbReference type="SUPFAM" id="SSF53335">
    <property type="entry name" value="S-adenosyl-L-methionine-dependent methyltransferases"/>
    <property type="match status" value="1"/>
</dbReference>
<reference evidence="3 4" key="1">
    <citation type="submission" date="2021-01" db="EMBL/GenBank/DDBJ databases">
        <title>Actinoplanes sp. nov. LDG1-01 isolated from lichen.</title>
        <authorList>
            <person name="Saeng-In P."/>
            <person name="Phongsopitanun W."/>
            <person name="Kanchanasin P."/>
            <person name="Yuki M."/>
            <person name="Kudo T."/>
            <person name="Ohkuma M."/>
            <person name="Tanasupawat S."/>
        </authorList>
    </citation>
    <scope>NUCLEOTIDE SEQUENCE [LARGE SCALE GENOMIC DNA]</scope>
    <source>
        <strain evidence="3 4">LDG1-01</strain>
    </source>
</reference>
<accession>A0ABS1VNX1</accession>
<dbReference type="Gene3D" id="3.40.50.150">
    <property type="entry name" value="Vaccinia Virus protein VP39"/>
    <property type="match status" value="1"/>
</dbReference>
<dbReference type="Proteomes" id="UP000598996">
    <property type="component" value="Unassembled WGS sequence"/>
</dbReference>
<proteinExistence type="predicted"/>
<dbReference type="CDD" id="cd02440">
    <property type="entry name" value="AdoMet_MTases"/>
    <property type="match status" value="1"/>
</dbReference>
<keyword evidence="3" id="KW-0489">Methyltransferase</keyword>
<protein>
    <submittedName>
        <fullName evidence="3">Methyltransferase domain-containing protein</fullName>
    </submittedName>
</protein>
<evidence type="ECO:0000259" key="2">
    <source>
        <dbReference type="Pfam" id="PF13649"/>
    </source>
</evidence>
<keyword evidence="3" id="KW-0808">Transferase</keyword>
<feature type="compositionally biased region" description="Low complexity" evidence="1">
    <location>
        <begin position="131"/>
        <end position="141"/>
    </location>
</feature>
<dbReference type="InterPro" id="IPR041698">
    <property type="entry name" value="Methyltransf_25"/>
</dbReference>
<evidence type="ECO:0000256" key="1">
    <source>
        <dbReference type="SAM" id="MobiDB-lite"/>
    </source>
</evidence>
<dbReference type="InterPro" id="IPR029063">
    <property type="entry name" value="SAM-dependent_MTases_sf"/>
</dbReference>
<evidence type="ECO:0000313" key="3">
    <source>
        <dbReference type="EMBL" id="MBL7256432.1"/>
    </source>
</evidence>
<dbReference type="Pfam" id="PF13649">
    <property type="entry name" value="Methyltransf_25"/>
    <property type="match status" value="1"/>
</dbReference>
<dbReference type="EMBL" id="JAENHO010000005">
    <property type="protein sequence ID" value="MBL7256432.1"/>
    <property type="molecule type" value="Genomic_DNA"/>
</dbReference>
<evidence type="ECO:0000313" key="4">
    <source>
        <dbReference type="Proteomes" id="UP000598996"/>
    </source>
</evidence>
<feature type="region of interest" description="Disordered" evidence="1">
    <location>
        <begin position="115"/>
        <end position="153"/>
    </location>
</feature>
<dbReference type="GO" id="GO:0008168">
    <property type="term" value="F:methyltransferase activity"/>
    <property type="evidence" value="ECO:0007669"/>
    <property type="project" value="UniProtKB-KW"/>
</dbReference>
<comment type="caution">
    <text evidence="3">The sequence shown here is derived from an EMBL/GenBank/DDBJ whole genome shotgun (WGS) entry which is preliminary data.</text>
</comment>
<organism evidence="3 4">
    <name type="scientific">Paractinoplanes lichenicola</name>
    <dbReference type="NCBI Taxonomy" id="2802976"/>
    <lineage>
        <taxon>Bacteria</taxon>
        <taxon>Bacillati</taxon>
        <taxon>Actinomycetota</taxon>
        <taxon>Actinomycetes</taxon>
        <taxon>Micromonosporales</taxon>
        <taxon>Micromonosporaceae</taxon>
        <taxon>Paractinoplanes</taxon>
    </lineage>
</organism>
<dbReference type="RefSeq" id="WP_202992966.1">
    <property type="nucleotide sequence ID" value="NZ_JAENHO010000005.1"/>
</dbReference>
<keyword evidence="4" id="KW-1185">Reference proteome</keyword>
<dbReference type="GO" id="GO:0032259">
    <property type="term" value="P:methylation"/>
    <property type="evidence" value="ECO:0007669"/>
    <property type="project" value="UniProtKB-KW"/>
</dbReference>
<feature type="domain" description="Methyltransferase" evidence="2">
    <location>
        <begin position="58"/>
        <end position="112"/>
    </location>
</feature>
<sequence length="153" mass="17491">MSLLDEQRAYYEARAGEYDEWWYRQGRYALAPDERERWLTAVAFAERTLDEFRPSGDVLEFACGTGLWTRHLARHAGTVLAVDASPAMIDCNRARRLGDHVRYRQADIFAWAPRRPPSTWSSSATGCRMFQPSSSQRSGTRSPRRSGRADESS</sequence>
<gene>
    <name evidence="3" type="ORF">JKJ07_19235</name>
</gene>
<name>A0ABS1VNX1_9ACTN</name>